<proteinExistence type="predicted"/>
<sequence>MASVQIEELKNACVFKTGTRSDGSRYTYKESDCGQSTCKYSRNYVPPPSTQQ</sequence>
<dbReference type="Proteomes" id="UP000799779">
    <property type="component" value="Unassembled WGS sequence"/>
</dbReference>
<dbReference type="EMBL" id="ML977820">
    <property type="protein sequence ID" value="KAF1992730.1"/>
    <property type="molecule type" value="Genomic_DNA"/>
</dbReference>
<accession>A0A6A5VTM2</accession>
<protein>
    <submittedName>
        <fullName evidence="1">Uncharacterized protein</fullName>
    </submittedName>
</protein>
<gene>
    <name evidence="1" type="ORF">P154DRAFT_528254</name>
</gene>
<name>A0A6A5VTM2_9PLEO</name>
<evidence type="ECO:0000313" key="2">
    <source>
        <dbReference type="Proteomes" id="UP000799779"/>
    </source>
</evidence>
<reference evidence="1" key="1">
    <citation type="journal article" date="2020" name="Stud. Mycol.">
        <title>101 Dothideomycetes genomes: a test case for predicting lifestyles and emergence of pathogens.</title>
        <authorList>
            <person name="Haridas S."/>
            <person name="Albert R."/>
            <person name="Binder M."/>
            <person name="Bloem J."/>
            <person name="Labutti K."/>
            <person name="Salamov A."/>
            <person name="Andreopoulos B."/>
            <person name="Baker S."/>
            <person name="Barry K."/>
            <person name="Bills G."/>
            <person name="Bluhm B."/>
            <person name="Cannon C."/>
            <person name="Castanera R."/>
            <person name="Culley D."/>
            <person name="Daum C."/>
            <person name="Ezra D."/>
            <person name="Gonzalez J."/>
            <person name="Henrissat B."/>
            <person name="Kuo A."/>
            <person name="Liang C."/>
            <person name="Lipzen A."/>
            <person name="Lutzoni F."/>
            <person name="Magnuson J."/>
            <person name="Mondo S."/>
            <person name="Nolan M."/>
            <person name="Ohm R."/>
            <person name="Pangilinan J."/>
            <person name="Park H.-J."/>
            <person name="Ramirez L."/>
            <person name="Alfaro M."/>
            <person name="Sun H."/>
            <person name="Tritt A."/>
            <person name="Yoshinaga Y."/>
            <person name="Zwiers L.-H."/>
            <person name="Turgeon B."/>
            <person name="Goodwin S."/>
            <person name="Spatafora J."/>
            <person name="Crous P."/>
            <person name="Grigoriev I."/>
        </authorList>
    </citation>
    <scope>NUCLEOTIDE SEQUENCE</scope>
    <source>
        <strain evidence="1">CBS 123094</strain>
    </source>
</reference>
<dbReference type="AlphaFoldDB" id="A0A6A5VTM2"/>
<dbReference type="OrthoDB" id="5391184at2759"/>
<organism evidence="1 2">
    <name type="scientific">Amniculicola lignicola CBS 123094</name>
    <dbReference type="NCBI Taxonomy" id="1392246"/>
    <lineage>
        <taxon>Eukaryota</taxon>
        <taxon>Fungi</taxon>
        <taxon>Dikarya</taxon>
        <taxon>Ascomycota</taxon>
        <taxon>Pezizomycotina</taxon>
        <taxon>Dothideomycetes</taxon>
        <taxon>Pleosporomycetidae</taxon>
        <taxon>Pleosporales</taxon>
        <taxon>Amniculicolaceae</taxon>
        <taxon>Amniculicola</taxon>
    </lineage>
</organism>
<keyword evidence="2" id="KW-1185">Reference proteome</keyword>
<evidence type="ECO:0000313" key="1">
    <source>
        <dbReference type="EMBL" id="KAF1992730.1"/>
    </source>
</evidence>